<feature type="compositionally biased region" description="Polar residues" evidence="2">
    <location>
        <begin position="80"/>
        <end position="93"/>
    </location>
</feature>
<evidence type="ECO:0000313" key="4">
    <source>
        <dbReference type="EMBL" id="KAJ7738785.1"/>
    </source>
</evidence>
<dbReference type="SUPFAM" id="SSF57701">
    <property type="entry name" value="Zn2/Cys6 DNA-binding domain"/>
    <property type="match status" value="1"/>
</dbReference>
<evidence type="ECO:0000256" key="1">
    <source>
        <dbReference type="ARBA" id="ARBA00023242"/>
    </source>
</evidence>
<dbReference type="CDD" id="cd00067">
    <property type="entry name" value="GAL4"/>
    <property type="match status" value="1"/>
</dbReference>
<feature type="compositionally biased region" description="Low complexity" evidence="2">
    <location>
        <begin position="186"/>
        <end position="197"/>
    </location>
</feature>
<name>A0AAD7ICL5_9AGAR</name>
<organism evidence="4 5">
    <name type="scientific">Mycena metata</name>
    <dbReference type="NCBI Taxonomy" id="1033252"/>
    <lineage>
        <taxon>Eukaryota</taxon>
        <taxon>Fungi</taxon>
        <taxon>Dikarya</taxon>
        <taxon>Basidiomycota</taxon>
        <taxon>Agaricomycotina</taxon>
        <taxon>Agaricomycetes</taxon>
        <taxon>Agaricomycetidae</taxon>
        <taxon>Agaricales</taxon>
        <taxon>Marasmiineae</taxon>
        <taxon>Mycenaceae</taxon>
        <taxon>Mycena</taxon>
    </lineage>
</organism>
<feature type="region of interest" description="Disordered" evidence="2">
    <location>
        <begin position="62"/>
        <end position="205"/>
    </location>
</feature>
<dbReference type="Proteomes" id="UP001215598">
    <property type="component" value="Unassembled WGS sequence"/>
</dbReference>
<dbReference type="InterPro" id="IPR036864">
    <property type="entry name" value="Zn2-C6_fun-type_DNA-bd_sf"/>
</dbReference>
<reference evidence="4" key="1">
    <citation type="submission" date="2023-03" db="EMBL/GenBank/DDBJ databases">
        <title>Massive genome expansion in bonnet fungi (Mycena s.s.) driven by repeated elements and novel gene families across ecological guilds.</title>
        <authorList>
            <consortium name="Lawrence Berkeley National Laboratory"/>
            <person name="Harder C.B."/>
            <person name="Miyauchi S."/>
            <person name="Viragh M."/>
            <person name="Kuo A."/>
            <person name="Thoen E."/>
            <person name="Andreopoulos B."/>
            <person name="Lu D."/>
            <person name="Skrede I."/>
            <person name="Drula E."/>
            <person name="Henrissat B."/>
            <person name="Morin E."/>
            <person name="Kohler A."/>
            <person name="Barry K."/>
            <person name="LaButti K."/>
            <person name="Morin E."/>
            <person name="Salamov A."/>
            <person name="Lipzen A."/>
            <person name="Mereny Z."/>
            <person name="Hegedus B."/>
            <person name="Baldrian P."/>
            <person name="Stursova M."/>
            <person name="Weitz H."/>
            <person name="Taylor A."/>
            <person name="Grigoriev I.V."/>
            <person name="Nagy L.G."/>
            <person name="Martin F."/>
            <person name="Kauserud H."/>
        </authorList>
    </citation>
    <scope>NUCLEOTIDE SEQUENCE</scope>
    <source>
        <strain evidence="4">CBHHK182m</strain>
    </source>
</reference>
<gene>
    <name evidence="4" type="ORF">B0H16DRAFT_1465632</name>
</gene>
<protein>
    <recommendedName>
        <fullName evidence="3">Zn(2)-C6 fungal-type domain-containing protein</fullName>
    </recommendedName>
</protein>
<dbReference type="SMART" id="SM00066">
    <property type="entry name" value="GAL4"/>
    <property type="match status" value="1"/>
</dbReference>
<dbReference type="InterPro" id="IPR001138">
    <property type="entry name" value="Zn2Cys6_DnaBD"/>
</dbReference>
<dbReference type="PROSITE" id="PS00463">
    <property type="entry name" value="ZN2_CY6_FUNGAL_1"/>
    <property type="match status" value="1"/>
</dbReference>
<dbReference type="PANTHER" id="PTHR31668">
    <property type="entry name" value="GLUCOSE TRANSPORT TRANSCRIPTION REGULATOR RGT1-RELATED-RELATED"/>
    <property type="match status" value="1"/>
</dbReference>
<accession>A0AAD7ICL5</accession>
<feature type="compositionally biased region" description="Polar residues" evidence="2">
    <location>
        <begin position="103"/>
        <end position="112"/>
    </location>
</feature>
<dbReference type="InterPro" id="IPR050797">
    <property type="entry name" value="Carb_Metab_Trans_Reg"/>
</dbReference>
<dbReference type="AlphaFoldDB" id="A0AAD7ICL5"/>
<dbReference type="Gene3D" id="4.10.240.10">
    <property type="entry name" value="Zn(2)-C6 fungal-type DNA-binding domain"/>
    <property type="match status" value="1"/>
</dbReference>
<evidence type="ECO:0000256" key="2">
    <source>
        <dbReference type="SAM" id="MobiDB-lite"/>
    </source>
</evidence>
<dbReference type="EMBL" id="JARKIB010000110">
    <property type="protein sequence ID" value="KAJ7738785.1"/>
    <property type="molecule type" value="Genomic_DNA"/>
</dbReference>
<evidence type="ECO:0000259" key="3">
    <source>
        <dbReference type="PROSITE" id="PS50048"/>
    </source>
</evidence>
<dbReference type="GO" id="GO:0000981">
    <property type="term" value="F:DNA-binding transcription factor activity, RNA polymerase II-specific"/>
    <property type="evidence" value="ECO:0007669"/>
    <property type="project" value="InterPro"/>
</dbReference>
<feature type="compositionally biased region" description="Low complexity" evidence="2">
    <location>
        <begin position="65"/>
        <end position="75"/>
    </location>
</feature>
<dbReference type="Pfam" id="PF00172">
    <property type="entry name" value="Zn_clus"/>
    <property type="match status" value="1"/>
</dbReference>
<feature type="domain" description="Zn(2)-C6 fungal-type" evidence="3">
    <location>
        <begin position="23"/>
        <end position="57"/>
    </location>
</feature>
<proteinExistence type="predicted"/>
<keyword evidence="5" id="KW-1185">Reference proteome</keyword>
<evidence type="ECO:0000313" key="5">
    <source>
        <dbReference type="Proteomes" id="UP001215598"/>
    </source>
</evidence>
<comment type="caution">
    <text evidence="4">The sequence shown here is derived from an EMBL/GenBank/DDBJ whole genome shotgun (WGS) entry which is preliminary data.</text>
</comment>
<keyword evidence="1" id="KW-0539">Nucleus</keyword>
<dbReference type="GO" id="GO:0008270">
    <property type="term" value="F:zinc ion binding"/>
    <property type="evidence" value="ECO:0007669"/>
    <property type="project" value="InterPro"/>
</dbReference>
<dbReference type="PROSITE" id="PS50048">
    <property type="entry name" value="ZN2_CY6_FUNGAL_2"/>
    <property type="match status" value="1"/>
</dbReference>
<sequence length="205" mass="22426">MSNSRPADPNFSPFTKRRRVYIACTACRKRKIRCITAEESPDKPCERCSEKGLRCEYLAVAEEQPPSSSHPHAPSGRNARFSNPGQLPPSGSQFPGGYPGNAPPTQHSNTPHNAYHPRPPYSGQMSGPPVPPFTPTQYQSQFPGAPQNPGQGQHPGYQYSSAPPPQAPQSTHYASQGPYMQPPAASQGYYSNYGQYYPDPNASHR</sequence>